<sequence length="478" mass="52582">MSASPSGYIILRNGTVLVHEGAHVKPLRGHDILIEGNTIKKIGQGLELPPGGQEVDCTRKIISPGFVDTHHHVWQTQLKGRHCDHTLTQYYPTGNMQPFNYKPEDVFWGQLAGCLQSIDGGVTTVVDHAHMTYSPDHVDEGLRASVSSGLRMFFCYSAIPLVKSWSSTLEYEPEFPPSWWLTTLERLLKTEPFGSGRVNLGVALDFMYGQEVVLDLWKKARELNVKLLTSHYVPRFETESTVQLLSEHNLLSPTTVLSHANDLSETDAHSLVKNDIFVAATPETELQMGHGYPVAFHPAIKSHTSFGIDCHSNNSADMLTQMRLALQHSRATGNLATRQNGEMPRVDITVEEAFNLGTIQGAKAVNMADQTGSLAEGKRADIVVFDATSPGMVCAAEENPVGAILLHAGVRDIEMVIVDGQVRKEGGRLRPVEILEKVDAAEGVETGWDEIAKHLLESRERIIQRSQGQDFAAAKLGL</sequence>
<dbReference type="PANTHER" id="PTHR43794:SF11">
    <property type="entry name" value="AMIDOHYDROLASE-RELATED DOMAIN-CONTAINING PROTEIN"/>
    <property type="match status" value="1"/>
</dbReference>
<comment type="caution">
    <text evidence="3">The sequence shown here is derived from an EMBL/GenBank/DDBJ whole genome shotgun (WGS) entry which is preliminary data.</text>
</comment>
<evidence type="ECO:0000313" key="3">
    <source>
        <dbReference type="EMBL" id="PLB55165.1"/>
    </source>
</evidence>
<dbReference type="OrthoDB" id="194468at2759"/>
<dbReference type="EMBL" id="MSFO01000001">
    <property type="protein sequence ID" value="PLB55165.1"/>
    <property type="molecule type" value="Genomic_DNA"/>
</dbReference>
<keyword evidence="1 3" id="KW-0378">Hydrolase</keyword>
<accession>A0A2I2GQL1</accession>
<feature type="domain" description="Amidohydrolase-related" evidence="2">
    <location>
        <begin position="61"/>
        <end position="422"/>
    </location>
</feature>
<dbReference type="InterPro" id="IPR032466">
    <property type="entry name" value="Metal_Hydrolase"/>
</dbReference>
<dbReference type="Pfam" id="PF01979">
    <property type="entry name" value="Amidohydro_1"/>
    <property type="match status" value="1"/>
</dbReference>
<dbReference type="GeneID" id="36555087"/>
<dbReference type="SUPFAM" id="SSF51338">
    <property type="entry name" value="Composite domain of metallo-dependent hydrolases"/>
    <property type="match status" value="1"/>
</dbReference>
<dbReference type="VEuPathDB" id="FungiDB:P170DRAFT_421761"/>
<dbReference type="STRING" id="1392250.A0A2I2GQL1"/>
<name>A0A2I2GQL1_9EURO</name>
<evidence type="ECO:0000313" key="4">
    <source>
        <dbReference type="Proteomes" id="UP000234275"/>
    </source>
</evidence>
<reference evidence="3 4" key="1">
    <citation type="submission" date="2016-12" db="EMBL/GenBank/DDBJ databases">
        <title>The genomes of Aspergillus section Nigri reveals drivers in fungal speciation.</title>
        <authorList>
            <consortium name="DOE Joint Genome Institute"/>
            <person name="Vesth T.C."/>
            <person name="Nybo J."/>
            <person name="Theobald S."/>
            <person name="Brandl J."/>
            <person name="Frisvad J.C."/>
            <person name="Nielsen K.F."/>
            <person name="Lyhne E.K."/>
            <person name="Kogle M.E."/>
            <person name="Kuo A."/>
            <person name="Riley R."/>
            <person name="Clum A."/>
            <person name="Nolan M."/>
            <person name="Lipzen A."/>
            <person name="Salamov A."/>
            <person name="Henrissat B."/>
            <person name="Wiebenga A."/>
            <person name="De Vries R.P."/>
            <person name="Grigoriev I.V."/>
            <person name="Mortensen U.H."/>
            <person name="Andersen M.R."/>
            <person name="Baker S.E."/>
        </authorList>
    </citation>
    <scope>NUCLEOTIDE SEQUENCE [LARGE SCALE GENOMIC DNA]</scope>
    <source>
        <strain evidence="3 4">IBT 23096</strain>
    </source>
</reference>
<dbReference type="Gene3D" id="3.20.20.140">
    <property type="entry name" value="Metal-dependent hydrolases"/>
    <property type="match status" value="1"/>
</dbReference>
<dbReference type="InterPro" id="IPR006680">
    <property type="entry name" value="Amidohydro-rel"/>
</dbReference>
<proteinExistence type="predicted"/>
<gene>
    <name evidence="3" type="ORF">P170DRAFT_421761</name>
</gene>
<keyword evidence="4" id="KW-1185">Reference proteome</keyword>
<dbReference type="SUPFAM" id="SSF51556">
    <property type="entry name" value="Metallo-dependent hydrolases"/>
    <property type="match status" value="1"/>
</dbReference>
<dbReference type="Proteomes" id="UP000234275">
    <property type="component" value="Unassembled WGS sequence"/>
</dbReference>
<dbReference type="Gene3D" id="2.30.40.10">
    <property type="entry name" value="Urease, subunit C, domain 1"/>
    <property type="match status" value="1"/>
</dbReference>
<protein>
    <submittedName>
        <fullName evidence="3">Metallo-dependent hydrolase</fullName>
    </submittedName>
</protein>
<dbReference type="PANTHER" id="PTHR43794">
    <property type="entry name" value="AMINOHYDROLASE SSNA-RELATED"/>
    <property type="match status" value="1"/>
</dbReference>
<evidence type="ECO:0000256" key="1">
    <source>
        <dbReference type="ARBA" id="ARBA00022801"/>
    </source>
</evidence>
<dbReference type="GO" id="GO:0016810">
    <property type="term" value="F:hydrolase activity, acting on carbon-nitrogen (but not peptide) bonds"/>
    <property type="evidence" value="ECO:0007669"/>
    <property type="project" value="InterPro"/>
</dbReference>
<dbReference type="InterPro" id="IPR011059">
    <property type="entry name" value="Metal-dep_hydrolase_composite"/>
</dbReference>
<evidence type="ECO:0000259" key="2">
    <source>
        <dbReference type="Pfam" id="PF01979"/>
    </source>
</evidence>
<organism evidence="3 4">
    <name type="scientific">Aspergillus steynii IBT 23096</name>
    <dbReference type="NCBI Taxonomy" id="1392250"/>
    <lineage>
        <taxon>Eukaryota</taxon>
        <taxon>Fungi</taxon>
        <taxon>Dikarya</taxon>
        <taxon>Ascomycota</taxon>
        <taxon>Pezizomycotina</taxon>
        <taxon>Eurotiomycetes</taxon>
        <taxon>Eurotiomycetidae</taxon>
        <taxon>Eurotiales</taxon>
        <taxon>Aspergillaceae</taxon>
        <taxon>Aspergillus</taxon>
        <taxon>Aspergillus subgen. Circumdati</taxon>
    </lineage>
</organism>
<dbReference type="RefSeq" id="XP_024710467.1">
    <property type="nucleotide sequence ID" value="XM_024847388.1"/>
</dbReference>
<dbReference type="InterPro" id="IPR050287">
    <property type="entry name" value="MTA/SAH_deaminase"/>
</dbReference>
<dbReference type="AlphaFoldDB" id="A0A2I2GQL1"/>